<accession>A0A1E1WHY2</accession>
<sequence>VLDPNHQQTLMTSTAISHNYHSLDISKWWRSDLTLQLASARPQPSINTNDSTAISHNYHSLNISKWWRSDLTLQLASARPQPSINTNDFNSHQSQLPLPQHLKMVEK</sequence>
<feature type="non-terminal residue" evidence="2">
    <location>
        <position position="1"/>
    </location>
</feature>
<feature type="non-terminal residue" evidence="2">
    <location>
        <position position="107"/>
    </location>
</feature>
<name>A0A1E1WHY2_PECGO</name>
<dbReference type="AlphaFoldDB" id="A0A1E1WHY2"/>
<reference evidence="2" key="1">
    <citation type="submission" date="2015-09" db="EMBL/GenBank/DDBJ databases">
        <title>De novo assembly of Pectinophora gossypiella (Pink Bollworm) gut transcriptome.</title>
        <authorList>
            <person name="Tassone E.E."/>
        </authorList>
    </citation>
    <scope>NUCLEOTIDE SEQUENCE</scope>
</reference>
<evidence type="ECO:0000313" key="2">
    <source>
        <dbReference type="EMBL" id="JAT86527.1"/>
    </source>
</evidence>
<feature type="region of interest" description="Disordered" evidence="1">
    <location>
        <begin position="79"/>
        <end position="107"/>
    </location>
</feature>
<gene>
    <name evidence="2" type="ORF">g.16259</name>
</gene>
<evidence type="ECO:0000256" key="1">
    <source>
        <dbReference type="SAM" id="MobiDB-lite"/>
    </source>
</evidence>
<proteinExistence type="predicted"/>
<organism evidence="2">
    <name type="scientific">Pectinophora gossypiella</name>
    <name type="common">Cotton pink bollworm</name>
    <name type="synonym">Depressaria gossypiella</name>
    <dbReference type="NCBI Taxonomy" id="13191"/>
    <lineage>
        <taxon>Eukaryota</taxon>
        <taxon>Metazoa</taxon>
        <taxon>Ecdysozoa</taxon>
        <taxon>Arthropoda</taxon>
        <taxon>Hexapoda</taxon>
        <taxon>Insecta</taxon>
        <taxon>Pterygota</taxon>
        <taxon>Neoptera</taxon>
        <taxon>Endopterygota</taxon>
        <taxon>Lepidoptera</taxon>
        <taxon>Glossata</taxon>
        <taxon>Ditrysia</taxon>
        <taxon>Gelechioidea</taxon>
        <taxon>Gelechiidae</taxon>
        <taxon>Apatetrinae</taxon>
        <taxon>Pectinophora</taxon>
    </lineage>
</organism>
<dbReference type="EMBL" id="GDQN01004527">
    <property type="protein sequence ID" value="JAT86527.1"/>
    <property type="molecule type" value="Transcribed_RNA"/>
</dbReference>
<protein>
    <submittedName>
        <fullName evidence="2">Uncharacterized protein</fullName>
    </submittedName>
</protein>
<feature type="compositionally biased region" description="Polar residues" evidence="1">
    <location>
        <begin position="79"/>
        <end position="97"/>
    </location>
</feature>